<dbReference type="GO" id="GO:0032267">
    <property type="term" value="F:tRNA(Ile)-lysidine synthase activity"/>
    <property type="evidence" value="ECO:0007669"/>
    <property type="project" value="UniProtKB-EC"/>
</dbReference>
<comment type="caution">
    <text evidence="10">The sequence shown here is derived from an EMBL/GenBank/DDBJ whole genome shotgun (WGS) entry which is preliminary data.</text>
</comment>
<keyword evidence="3 8" id="KW-0436">Ligase</keyword>
<dbReference type="EC" id="6.3.4.19" evidence="8"/>
<dbReference type="Proteomes" id="UP000014854">
    <property type="component" value="Unassembled WGS sequence"/>
</dbReference>
<organism evidence="10 11">
    <name type="scientific">Vibrio fluvialis PG41</name>
    <dbReference type="NCBI Taxonomy" id="1336752"/>
    <lineage>
        <taxon>Bacteria</taxon>
        <taxon>Pseudomonadati</taxon>
        <taxon>Pseudomonadota</taxon>
        <taxon>Gammaproteobacteria</taxon>
        <taxon>Vibrionales</taxon>
        <taxon>Vibrionaceae</taxon>
        <taxon>Vibrio</taxon>
    </lineage>
</organism>
<evidence type="ECO:0000256" key="2">
    <source>
        <dbReference type="ARBA" id="ARBA00022490"/>
    </source>
</evidence>
<evidence type="ECO:0000256" key="4">
    <source>
        <dbReference type="ARBA" id="ARBA00022694"/>
    </source>
</evidence>
<dbReference type="InterPro" id="IPR012796">
    <property type="entry name" value="Lysidine-tRNA-synth_C"/>
</dbReference>
<evidence type="ECO:0000256" key="8">
    <source>
        <dbReference type="HAMAP-Rule" id="MF_01161"/>
    </source>
</evidence>
<gene>
    <name evidence="8" type="primary">tilS</name>
    <name evidence="10" type="ORF">L910_2262</name>
</gene>
<keyword evidence="5 8" id="KW-0547">Nucleotide-binding</keyword>
<comment type="similarity">
    <text evidence="8">Belongs to the tRNA(Ile)-lysidine synthase family.</text>
</comment>
<comment type="subcellular location">
    <subcellularLocation>
        <location evidence="1 8">Cytoplasm</location>
    </subcellularLocation>
</comment>
<comment type="catalytic activity">
    <reaction evidence="7 8">
        <text>cytidine(34) in tRNA(Ile2) + L-lysine + ATP = lysidine(34) in tRNA(Ile2) + AMP + diphosphate + H(+)</text>
        <dbReference type="Rhea" id="RHEA:43744"/>
        <dbReference type="Rhea" id="RHEA-COMP:10625"/>
        <dbReference type="Rhea" id="RHEA-COMP:10670"/>
        <dbReference type="ChEBI" id="CHEBI:15378"/>
        <dbReference type="ChEBI" id="CHEBI:30616"/>
        <dbReference type="ChEBI" id="CHEBI:32551"/>
        <dbReference type="ChEBI" id="CHEBI:33019"/>
        <dbReference type="ChEBI" id="CHEBI:82748"/>
        <dbReference type="ChEBI" id="CHEBI:83665"/>
        <dbReference type="ChEBI" id="CHEBI:456215"/>
        <dbReference type="EC" id="6.3.4.19"/>
    </reaction>
</comment>
<evidence type="ECO:0000256" key="3">
    <source>
        <dbReference type="ARBA" id="ARBA00022598"/>
    </source>
</evidence>
<accession>S7J8Y0</accession>
<keyword evidence="2 8" id="KW-0963">Cytoplasm</keyword>
<evidence type="ECO:0000259" key="9">
    <source>
        <dbReference type="SMART" id="SM00977"/>
    </source>
</evidence>
<dbReference type="CDD" id="cd01992">
    <property type="entry name" value="TilS_N"/>
    <property type="match status" value="1"/>
</dbReference>
<proteinExistence type="inferred from homology"/>
<dbReference type="SUPFAM" id="SSF82829">
    <property type="entry name" value="MesJ substrate recognition domain-like"/>
    <property type="match status" value="1"/>
</dbReference>
<dbReference type="NCBIfam" id="TIGR02433">
    <property type="entry name" value="lysidine_TilS_C"/>
    <property type="match status" value="1"/>
</dbReference>
<dbReference type="InterPro" id="IPR012094">
    <property type="entry name" value="tRNA_Ile_lys_synt"/>
</dbReference>
<dbReference type="EMBL" id="ASXS01000020">
    <property type="protein sequence ID" value="EPP20336.1"/>
    <property type="molecule type" value="Genomic_DNA"/>
</dbReference>
<evidence type="ECO:0000313" key="11">
    <source>
        <dbReference type="Proteomes" id="UP000014854"/>
    </source>
</evidence>
<dbReference type="Pfam" id="PF09179">
    <property type="entry name" value="TilS"/>
    <property type="match status" value="1"/>
</dbReference>
<dbReference type="InterPro" id="IPR012795">
    <property type="entry name" value="tRNA_Ile_lys_synt_N"/>
</dbReference>
<evidence type="ECO:0000256" key="1">
    <source>
        <dbReference type="ARBA" id="ARBA00004496"/>
    </source>
</evidence>
<dbReference type="Pfam" id="PF11734">
    <property type="entry name" value="TilS_C"/>
    <property type="match status" value="1"/>
</dbReference>
<dbReference type="Gene3D" id="1.20.59.20">
    <property type="match status" value="1"/>
</dbReference>
<dbReference type="InterPro" id="IPR011063">
    <property type="entry name" value="TilS/TtcA_N"/>
</dbReference>
<dbReference type="Pfam" id="PF01171">
    <property type="entry name" value="ATP_bind_3"/>
    <property type="match status" value="1"/>
</dbReference>
<dbReference type="InterPro" id="IPR015262">
    <property type="entry name" value="tRNA_Ile_lys_synt_subst-bd"/>
</dbReference>
<dbReference type="PANTHER" id="PTHR43033">
    <property type="entry name" value="TRNA(ILE)-LYSIDINE SYNTHASE-RELATED"/>
    <property type="match status" value="1"/>
</dbReference>
<protein>
    <recommendedName>
        <fullName evidence="8">tRNA(Ile)-lysidine synthase</fullName>
        <ecNumber evidence="8">6.3.4.19</ecNumber>
    </recommendedName>
    <alternativeName>
        <fullName evidence="8">tRNA(Ile)-2-lysyl-cytidine synthase</fullName>
    </alternativeName>
    <alternativeName>
        <fullName evidence="8">tRNA(Ile)-lysidine synthetase</fullName>
    </alternativeName>
</protein>
<dbReference type="PANTHER" id="PTHR43033:SF1">
    <property type="entry name" value="TRNA(ILE)-LYSIDINE SYNTHASE-RELATED"/>
    <property type="match status" value="1"/>
</dbReference>
<dbReference type="Gene3D" id="3.40.50.620">
    <property type="entry name" value="HUPs"/>
    <property type="match status" value="1"/>
</dbReference>
<comment type="function">
    <text evidence="8">Ligates lysine onto the cytidine present at position 34 of the AUA codon-specific tRNA(Ile) that contains the anticodon CAU, in an ATP-dependent manner. Cytidine is converted to lysidine, thus changing the amino acid specificity of the tRNA from methionine to isoleucine.</text>
</comment>
<feature type="domain" description="Lysidine-tRNA(Ile) synthetase C-terminal" evidence="9">
    <location>
        <begin position="391"/>
        <end position="460"/>
    </location>
</feature>
<sequence length="462" mass="52587">MFFAWFNVLRYLRYCFAVYSNGSSYSTDIAMDLYAHTRQLLDAQSSRHFVLAFSGGVDSRVLLELLARYRNERAISVQAVHVHHGLSLHADEWAERCQQWCKAVNIPLSIERVSLDTASGESIEKLARDARYKALATYMESNRLLLLGQHADDQLETFLLALKRGSGPKGLASMAQQAPFADGQLLRPLLSVSREQIEQFARQQQLQWVEDESNQDERYERNFLRHRVTPVLSERWPGIRHAVQRSAQLCAEQDELLAELLNDALNAATQSDGSLSVTALLPHSDALRRQLLRYWLASQGQPMLSRVQLEVLWHEVAQAEDDANPKLKLGECEIRRFHQCLYCVPLARDVSAWQQPLLPESRLLLPDNLGSLMLVASAQGNLRLPADDAPFWVTFNPEGLSACPVGRAGSRKLKKLFQEYQVPSWLRRRTPIVMHQNKVVAVANLFVDRDFSGQDCELIWDK</sequence>
<dbReference type="HAMAP" id="MF_01161">
    <property type="entry name" value="tRNA_Ile_lys_synt"/>
    <property type="match status" value="1"/>
</dbReference>
<name>S7J8Y0_VIBFL</name>
<dbReference type="GO" id="GO:0005737">
    <property type="term" value="C:cytoplasm"/>
    <property type="evidence" value="ECO:0007669"/>
    <property type="project" value="UniProtKB-SubCell"/>
</dbReference>
<feature type="binding site" evidence="8">
    <location>
        <begin position="54"/>
        <end position="59"/>
    </location>
    <ligand>
        <name>ATP</name>
        <dbReference type="ChEBI" id="CHEBI:30616"/>
    </ligand>
</feature>
<dbReference type="InterPro" id="IPR014729">
    <property type="entry name" value="Rossmann-like_a/b/a_fold"/>
</dbReference>
<evidence type="ECO:0000256" key="7">
    <source>
        <dbReference type="ARBA" id="ARBA00048539"/>
    </source>
</evidence>
<dbReference type="SMART" id="SM00977">
    <property type="entry name" value="TilS_C"/>
    <property type="match status" value="1"/>
</dbReference>
<dbReference type="NCBIfam" id="TIGR02432">
    <property type="entry name" value="lysidine_TilS_N"/>
    <property type="match status" value="1"/>
</dbReference>
<evidence type="ECO:0000313" key="10">
    <source>
        <dbReference type="EMBL" id="EPP20336.1"/>
    </source>
</evidence>
<dbReference type="PATRIC" id="fig|1336752.4.peg.3933"/>
<evidence type="ECO:0000256" key="5">
    <source>
        <dbReference type="ARBA" id="ARBA00022741"/>
    </source>
</evidence>
<dbReference type="SUPFAM" id="SSF56037">
    <property type="entry name" value="PheT/TilS domain"/>
    <property type="match status" value="1"/>
</dbReference>
<evidence type="ECO:0000256" key="6">
    <source>
        <dbReference type="ARBA" id="ARBA00022840"/>
    </source>
</evidence>
<dbReference type="GO" id="GO:0006400">
    <property type="term" value="P:tRNA modification"/>
    <property type="evidence" value="ECO:0007669"/>
    <property type="project" value="UniProtKB-UniRule"/>
</dbReference>
<keyword evidence="6 8" id="KW-0067">ATP-binding</keyword>
<dbReference type="SUPFAM" id="SSF52402">
    <property type="entry name" value="Adenine nucleotide alpha hydrolases-like"/>
    <property type="match status" value="1"/>
</dbReference>
<comment type="domain">
    <text evidence="8">The N-terminal region contains the highly conserved SGGXDS motif, predicted to be a P-loop motif involved in ATP binding.</text>
</comment>
<dbReference type="AlphaFoldDB" id="S7J8Y0"/>
<dbReference type="GO" id="GO:0005524">
    <property type="term" value="F:ATP binding"/>
    <property type="evidence" value="ECO:0007669"/>
    <property type="project" value="UniProtKB-UniRule"/>
</dbReference>
<reference evidence="10 11" key="1">
    <citation type="journal article" date="2013" name="Gut Pathog.">
        <title>Evidence of a new metabolic capacity in an emerging diarrheal pathogen: lessons from the draft genomes of Vibrio fluvialis strains PG41 and I21563.</title>
        <authorList>
            <person name="Khatri I."/>
            <person name="Mahajan S."/>
            <person name="Dureja C."/>
            <person name="Subramanian S."/>
            <person name="Raychaudhuri S."/>
        </authorList>
    </citation>
    <scope>NUCLEOTIDE SEQUENCE [LARGE SCALE GENOMIC DNA]</scope>
    <source>
        <strain evidence="10 11">PG41</strain>
    </source>
</reference>
<keyword evidence="4 8" id="KW-0819">tRNA processing</keyword>